<comment type="similarity">
    <text evidence="5">Belongs to the Homer family.</text>
</comment>
<evidence type="ECO:0000256" key="7">
    <source>
        <dbReference type="SAM" id="Coils"/>
    </source>
</evidence>
<evidence type="ECO:0000256" key="6">
    <source>
        <dbReference type="ARBA" id="ARBA00034105"/>
    </source>
</evidence>
<dbReference type="FunFam" id="2.30.29.30:FF:000014">
    <property type="entry name" value="Homer homolog 1 (Drosophila)"/>
    <property type="match status" value="1"/>
</dbReference>
<evidence type="ECO:0000256" key="3">
    <source>
        <dbReference type="ARBA" id="ARBA00023018"/>
    </source>
</evidence>
<dbReference type="PANTHER" id="PTHR10918">
    <property type="entry name" value="HOMER"/>
    <property type="match status" value="1"/>
</dbReference>
<feature type="compositionally biased region" description="Basic residues" evidence="8">
    <location>
        <begin position="493"/>
        <end position="506"/>
    </location>
</feature>
<feature type="coiled-coil region" evidence="7">
    <location>
        <begin position="203"/>
        <end position="274"/>
    </location>
</feature>
<dbReference type="Pfam" id="PF00568">
    <property type="entry name" value="WH1"/>
    <property type="match status" value="1"/>
</dbReference>
<dbReference type="CDD" id="cd01206">
    <property type="entry name" value="EVH1_Homer_Vesl"/>
    <property type="match status" value="1"/>
</dbReference>
<dbReference type="GO" id="GO:0005737">
    <property type="term" value="C:cytoplasm"/>
    <property type="evidence" value="ECO:0007669"/>
    <property type="project" value="UniProtKB-SubCell"/>
</dbReference>
<keyword evidence="11" id="KW-1185">Reference proteome</keyword>
<dbReference type="GO" id="GO:0007216">
    <property type="term" value="P:G protein-coupled glutamate receptor signaling pathway"/>
    <property type="evidence" value="ECO:0007669"/>
    <property type="project" value="InterPro"/>
</dbReference>
<feature type="domain" description="WH1" evidence="9">
    <location>
        <begin position="4"/>
        <end position="116"/>
    </location>
</feature>
<feature type="region of interest" description="Disordered" evidence="8">
    <location>
        <begin position="282"/>
        <end position="518"/>
    </location>
</feature>
<dbReference type="GO" id="GO:0035256">
    <property type="term" value="F:G protein-coupled glutamate receptor binding"/>
    <property type="evidence" value="ECO:0007669"/>
    <property type="project" value="InterPro"/>
</dbReference>
<keyword evidence="4 7" id="KW-0175">Coiled coil</keyword>
<dbReference type="InterPro" id="IPR000697">
    <property type="entry name" value="WH1/EVH1_dom"/>
</dbReference>
<protein>
    <submittedName>
        <fullName evidence="10">Homer protein homolog 3-like</fullName>
    </submittedName>
</protein>
<evidence type="ECO:0000313" key="10">
    <source>
        <dbReference type="Ensembl" id="ENSSANP00000022326.1"/>
    </source>
</evidence>
<dbReference type="InterPro" id="IPR011993">
    <property type="entry name" value="PH-like_dom_sf"/>
</dbReference>
<dbReference type="SUPFAM" id="SSF50729">
    <property type="entry name" value="PH domain-like"/>
    <property type="match status" value="1"/>
</dbReference>
<comment type="subcellular location">
    <subcellularLocation>
        <location evidence="1">Cytoplasm</location>
    </subcellularLocation>
    <subcellularLocation>
        <location evidence="6">Postsynaptic density</location>
    </subcellularLocation>
</comment>
<dbReference type="SMART" id="SM00461">
    <property type="entry name" value="WH1"/>
    <property type="match status" value="1"/>
</dbReference>
<name>A0A671LV76_9TELE</name>
<dbReference type="AlphaFoldDB" id="A0A671LV76"/>
<dbReference type="PROSITE" id="PS50229">
    <property type="entry name" value="WH1"/>
    <property type="match status" value="1"/>
</dbReference>
<feature type="compositionally biased region" description="Basic residues" evidence="8">
    <location>
        <begin position="282"/>
        <end position="486"/>
    </location>
</feature>
<evidence type="ECO:0000256" key="2">
    <source>
        <dbReference type="ARBA" id="ARBA00022490"/>
    </source>
</evidence>
<dbReference type="Proteomes" id="UP000472260">
    <property type="component" value="Unassembled WGS sequence"/>
</dbReference>
<reference evidence="10" key="1">
    <citation type="submission" date="2025-08" db="UniProtKB">
        <authorList>
            <consortium name="Ensembl"/>
        </authorList>
    </citation>
    <scope>IDENTIFICATION</scope>
</reference>
<proteinExistence type="inferred from homology"/>
<dbReference type="InterPro" id="IPR045027">
    <property type="entry name" value="Homer"/>
</dbReference>
<evidence type="ECO:0000313" key="11">
    <source>
        <dbReference type="Proteomes" id="UP000472260"/>
    </source>
</evidence>
<evidence type="ECO:0000256" key="8">
    <source>
        <dbReference type="SAM" id="MobiDB-lite"/>
    </source>
</evidence>
<keyword evidence="2" id="KW-0963">Cytoplasm</keyword>
<evidence type="ECO:0000256" key="4">
    <source>
        <dbReference type="ARBA" id="ARBA00023054"/>
    </source>
</evidence>
<evidence type="ECO:0000256" key="5">
    <source>
        <dbReference type="ARBA" id="ARBA00023606"/>
    </source>
</evidence>
<dbReference type="GO" id="GO:0014069">
    <property type="term" value="C:postsynaptic density"/>
    <property type="evidence" value="ECO:0007669"/>
    <property type="project" value="UniProtKB-SubCell"/>
</dbReference>
<organism evidence="10 11">
    <name type="scientific">Sinocyclocheilus anshuiensis</name>
    <dbReference type="NCBI Taxonomy" id="1608454"/>
    <lineage>
        <taxon>Eukaryota</taxon>
        <taxon>Metazoa</taxon>
        <taxon>Chordata</taxon>
        <taxon>Craniata</taxon>
        <taxon>Vertebrata</taxon>
        <taxon>Euteleostomi</taxon>
        <taxon>Actinopterygii</taxon>
        <taxon>Neopterygii</taxon>
        <taxon>Teleostei</taxon>
        <taxon>Ostariophysi</taxon>
        <taxon>Cypriniformes</taxon>
        <taxon>Cyprinidae</taxon>
        <taxon>Cyprininae</taxon>
        <taxon>Sinocyclocheilus</taxon>
    </lineage>
</organism>
<keyword evidence="3" id="KW-0770">Synapse</keyword>
<evidence type="ECO:0000259" key="9">
    <source>
        <dbReference type="PROSITE" id="PS50229"/>
    </source>
</evidence>
<dbReference type="Ensembl" id="ENSSANT00000023806.1">
    <property type="protein sequence ID" value="ENSSANP00000022326.1"/>
    <property type="gene ID" value="ENSSANG00000011575.1"/>
</dbReference>
<dbReference type="Gene3D" id="2.30.29.30">
    <property type="entry name" value="Pleckstrin-homology domain (PH domain)/Phosphotyrosine-binding domain (PTB)"/>
    <property type="match status" value="1"/>
</dbReference>
<reference evidence="10" key="2">
    <citation type="submission" date="2025-09" db="UniProtKB">
        <authorList>
            <consortium name="Ensembl"/>
        </authorList>
    </citation>
    <scope>IDENTIFICATION</scope>
</reference>
<evidence type="ECO:0000256" key="1">
    <source>
        <dbReference type="ARBA" id="ARBA00004496"/>
    </source>
</evidence>
<dbReference type="InterPro" id="IPR044100">
    <property type="entry name" value="Homer_EVH1"/>
</dbReference>
<sequence>MFPLHREREQPIFSTRAHVFQIDPATKRNWIPASKHAVTVSFFYDANRHAYRILSVGGTKAIINSTVSPNMTFTKTSQKFGQWADSRANTVYGLGFATEQQLHQFAERFKEVKEAVRLAREKSQDKMELSTAALSIAAPQDLSDELQSPPVMCVNGPEDKLFRSQSADITLSSEKERIKKMLSEGSICEMNLEAELFTLQDSNAKLVAALHEANANVEQWKKQLAAYQEETDRLRDQVADLEAHGGQGPSDMLKDELTQSLEELENLLKAKDEARVCTHTHTHTHTHTRAHTHTHTHTRAHTHTHTHTRAHTHTHTHTRAHTHTHTHTRAHTHTHTHTRAHTHTHTHTRAHTHTHTHTRAHTHTHTHTRAHTHTHTHTRAHTHTHTHTRAHTHTHTHTRAHTHTHTHTRAHTHTHTHTRAHTHTHTHTRAHTHTHTHTRAHTHTHTHTRAHTHTHTHTRAHTHTHTHTRAHTHTHTHTRAHTHTHTHTLTQTHTHRHTDTHRHTHTLTHTDTQTHRHTDTHTLVQLLQSSPQTPAYKTLNTVRPRWIICFCTLLHFRRSVFSRVRSPTSTSWSRREKKPFTDCRSWRCVTLSWSGACRALSKPWCLRWRIASAPRTRCRGSLRSSTSRSSTSTTFGRVWSSSSINSATLLSSRSS</sequence>
<accession>A0A671LV76</accession>
<gene>
    <name evidence="10" type="primary">LOC107696283</name>
</gene>